<evidence type="ECO:0000313" key="2">
    <source>
        <dbReference type="EMBL" id="TYI06416.1"/>
    </source>
</evidence>
<evidence type="ECO:0000313" key="3">
    <source>
        <dbReference type="Proteomes" id="UP000322667"/>
    </source>
</evidence>
<sequence>MKRALSPRFATPLKEKMPSTQKMKGEGSYPLLSPIATTEKSPLTRRHGVSPVSDTRDGQ</sequence>
<feature type="region of interest" description="Disordered" evidence="1">
    <location>
        <begin position="1"/>
        <end position="59"/>
    </location>
</feature>
<name>A0A5D2NSA8_GOSTO</name>
<protein>
    <submittedName>
        <fullName evidence="2">Uncharacterized protein</fullName>
    </submittedName>
</protein>
<keyword evidence="3" id="KW-1185">Reference proteome</keyword>
<accession>A0A5D2NSA8</accession>
<evidence type="ECO:0000256" key="1">
    <source>
        <dbReference type="SAM" id="MobiDB-lite"/>
    </source>
</evidence>
<proteinExistence type="predicted"/>
<gene>
    <name evidence="2" type="ORF">ES332_A10G158200v1</name>
</gene>
<reference evidence="2 3" key="1">
    <citation type="submission" date="2019-07" db="EMBL/GenBank/DDBJ databases">
        <title>WGS assembly of Gossypium tomentosum.</title>
        <authorList>
            <person name="Chen Z.J."/>
            <person name="Sreedasyam A."/>
            <person name="Ando A."/>
            <person name="Song Q."/>
            <person name="De L."/>
            <person name="Hulse-Kemp A."/>
            <person name="Ding M."/>
            <person name="Ye W."/>
            <person name="Kirkbride R."/>
            <person name="Jenkins J."/>
            <person name="Plott C."/>
            <person name="Lovell J."/>
            <person name="Lin Y.-M."/>
            <person name="Vaughn R."/>
            <person name="Liu B."/>
            <person name="Li W."/>
            <person name="Simpson S."/>
            <person name="Scheffler B."/>
            <person name="Saski C."/>
            <person name="Grover C."/>
            <person name="Hu G."/>
            <person name="Conover J."/>
            <person name="Carlson J."/>
            <person name="Shu S."/>
            <person name="Boston L."/>
            <person name="Williams M."/>
            <person name="Peterson D."/>
            <person name="Mcgee K."/>
            <person name="Jones D."/>
            <person name="Wendel J."/>
            <person name="Stelly D."/>
            <person name="Grimwood J."/>
            <person name="Schmutz J."/>
        </authorList>
    </citation>
    <scope>NUCLEOTIDE SEQUENCE [LARGE SCALE GENOMIC DNA]</scope>
    <source>
        <strain evidence="2">7179.01</strain>
    </source>
</reference>
<dbReference type="Proteomes" id="UP000322667">
    <property type="component" value="Chromosome A10"/>
</dbReference>
<organism evidence="2 3">
    <name type="scientific">Gossypium tomentosum</name>
    <name type="common">Hawaiian cotton</name>
    <name type="synonym">Gossypium sandvicense</name>
    <dbReference type="NCBI Taxonomy" id="34277"/>
    <lineage>
        <taxon>Eukaryota</taxon>
        <taxon>Viridiplantae</taxon>
        <taxon>Streptophyta</taxon>
        <taxon>Embryophyta</taxon>
        <taxon>Tracheophyta</taxon>
        <taxon>Spermatophyta</taxon>
        <taxon>Magnoliopsida</taxon>
        <taxon>eudicotyledons</taxon>
        <taxon>Gunneridae</taxon>
        <taxon>Pentapetalae</taxon>
        <taxon>rosids</taxon>
        <taxon>malvids</taxon>
        <taxon>Malvales</taxon>
        <taxon>Malvaceae</taxon>
        <taxon>Malvoideae</taxon>
        <taxon>Gossypium</taxon>
    </lineage>
</organism>
<dbReference type="EMBL" id="CM017619">
    <property type="protein sequence ID" value="TYI06416.1"/>
    <property type="molecule type" value="Genomic_DNA"/>
</dbReference>
<dbReference type="AlphaFoldDB" id="A0A5D2NSA8"/>